<dbReference type="SMART" id="SM00922">
    <property type="entry name" value="MR_MLE"/>
    <property type="match status" value="1"/>
</dbReference>
<comment type="cofactor">
    <cofactor evidence="1">
        <name>Mg(2+)</name>
        <dbReference type="ChEBI" id="CHEBI:18420"/>
    </cofactor>
</comment>
<dbReference type="InterPro" id="IPR029017">
    <property type="entry name" value="Enolase-like_N"/>
</dbReference>
<dbReference type="PANTHER" id="PTHR13794:SF58">
    <property type="entry name" value="MITOCHONDRIAL ENOLASE SUPERFAMILY MEMBER 1"/>
    <property type="match status" value="1"/>
</dbReference>
<dbReference type="InterPro" id="IPR013341">
    <property type="entry name" value="Mandelate_racemase_N_dom"/>
</dbReference>
<evidence type="ECO:0000313" key="6">
    <source>
        <dbReference type="Proteomes" id="UP000220914"/>
    </source>
</evidence>
<evidence type="ECO:0000256" key="2">
    <source>
        <dbReference type="ARBA" id="ARBA00022723"/>
    </source>
</evidence>
<protein>
    <submittedName>
        <fullName evidence="5">Mandelate racemase</fullName>
    </submittedName>
</protein>
<name>A0A2A7N6P9_MYCAG</name>
<dbReference type="GO" id="GO:0016052">
    <property type="term" value="P:carbohydrate catabolic process"/>
    <property type="evidence" value="ECO:0007669"/>
    <property type="project" value="TreeGrafter"/>
</dbReference>
<dbReference type="Gene3D" id="3.30.390.10">
    <property type="entry name" value="Enolase-like, N-terminal domain"/>
    <property type="match status" value="1"/>
</dbReference>
<feature type="domain" description="Mandelate racemase/muconate lactonizing enzyme C-terminal" evidence="4">
    <location>
        <begin position="147"/>
        <end position="245"/>
    </location>
</feature>
<dbReference type="SUPFAM" id="SSF51604">
    <property type="entry name" value="Enolase C-terminal domain-like"/>
    <property type="match status" value="1"/>
</dbReference>
<keyword evidence="3" id="KW-0460">Magnesium</keyword>
<dbReference type="InterPro" id="IPR029065">
    <property type="entry name" value="Enolase_C-like"/>
</dbReference>
<dbReference type="OrthoDB" id="5241672at2"/>
<dbReference type="CDD" id="cd03316">
    <property type="entry name" value="MR_like"/>
    <property type="match status" value="1"/>
</dbReference>
<dbReference type="SFLD" id="SFLDS00001">
    <property type="entry name" value="Enolase"/>
    <property type="match status" value="1"/>
</dbReference>
<dbReference type="AlphaFoldDB" id="A0A2A7N6P9"/>
<dbReference type="Gene3D" id="3.20.20.120">
    <property type="entry name" value="Enolase-like C-terminal domain"/>
    <property type="match status" value="1"/>
</dbReference>
<evidence type="ECO:0000313" key="5">
    <source>
        <dbReference type="EMBL" id="PEG39564.1"/>
    </source>
</evidence>
<dbReference type="Pfam" id="PF02746">
    <property type="entry name" value="MR_MLE_N"/>
    <property type="match status" value="1"/>
</dbReference>
<gene>
    <name evidence="5" type="ORF">CQY20_10265</name>
</gene>
<dbReference type="Pfam" id="PF13378">
    <property type="entry name" value="MR_MLE_C"/>
    <property type="match status" value="1"/>
</dbReference>
<evidence type="ECO:0000256" key="3">
    <source>
        <dbReference type="ARBA" id="ARBA00022842"/>
    </source>
</evidence>
<reference evidence="5 6" key="1">
    <citation type="submission" date="2017-10" db="EMBL/GenBank/DDBJ databases">
        <title>The new phylogeny of genus Mycobacterium.</title>
        <authorList>
            <person name="Tortoli E."/>
            <person name="Trovato A."/>
            <person name="Cirillo D.M."/>
        </authorList>
    </citation>
    <scope>NUCLEOTIDE SEQUENCE [LARGE SCALE GENOMIC DNA]</scope>
    <source>
        <strain evidence="5 6">CCUG37673</strain>
    </source>
</reference>
<dbReference type="PANTHER" id="PTHR13794">
    <property type="entry name" value="ENOLASE SUPERFAMILY, MANDELATE RACEMASE"/>
    <property type="match status" value="1"/>
</dbReference>
<dbReference type="InterPro" id="IPR013342">
    <property type="entry name" value="Mandelate_racemase_C"/>
</dbReference>
<comment type="caution">
    <text evidence="5">The sequence shown here is derived from an EMBL/GenBank/DDBJ whole genome shotgun (WGS) entry which is preliminary data.</text>
</comment>
<organism evidence="5 6">
    <name type="scientific">Mycolicibacterium agri</name>
    <name type="common">Mycobacterium agri</name>
    <dbReference type="NCBI Taxonomy" id="36811"/>
    <lineage>
        <taxon>Bacteria</taxon>
        <taxon>Bacillati</taxon>
        <taxon>Actinomycetota</taxon>
        <taxon>Actinomycetes</taxon>
        <taxon>Mycobacteriales</taxon>
        <taxon>Mycobacteriaceae</taxon>
        <taxon>Mycolicibacterium</taxon>
    </lineage>
</organism>
<dbReference type="EMBL" id="PDCP01000014">
    <property type="protein sequence ID" value="PEG39564.1"/>
    <property type="molecule type" value="Genomic_DNA"/>
</dbReference>
<dbReference type="GO" id="GO:0000287">
    <property type="term" value="F:magnesium ion binding"/>
    <property type="evidence" value="ECO:0007669"/>
    <property type="project" value="TreeGrafter"/>
</dbReference>
<dbReference type="InterPro" id="IPR036849">
    <property type="entry name" value="Enolase-like_C_sf"/>
</dbReference>
<dbReference type="Proteomes" id="UP000220914">
    <property type="component" value="Unassembled WGS sequence"/>
</dbReference>
<keyword evidence="2" id="KW-0479">Metal-binding</keyword>
<sequence>MPATIEKIETIPLRVPLGRVYRGSYYSMSHRSTIITRIHLSNGVVGEAFVGDEDDTNAAIERVIHTEVLPKIQGEDGLRIQRIWELMRPVTFNILRDRRIGLVAMACVDTALWDAIGKTYGQPLWRLWGGYRNTIPMIWTGGYYDEPGGIDAELKRARDAGVHGMKFKVGALSPEEDAERFRAARKAAGDDFVLIADANQGWSPDQAVRFAQLVSDFDLYYFEEPVRWDNDHRGMRDVRFRSGARICAGQSEFSAGGCRDLMVAGAIDFCNFDGSWSGGPTEWLRVAAIAKTFDVTMSHHEEAHIGAHLLAAIPNGTFADTMHVDRDPIWHNLIANRPALEDGILQLSERPGLGWELDEDYIEKYRVNFDENGLIR</sequence>
<dbReference type="GO" id="GO:0016836">
    <property type="term" value="F:hydro-lyase activity"/>
    <property type="evidence" value="ECO:0007669"/>
    <property type="project" value="TreeGrafter"/>
</dbReference>
<dbReference type="InterPro" id="IPR046945">
    <property type="entry name" value="RHMD-like"/>
</dbReference>
<keyword evidence="6" id="KW-1185">Reference proteome</keyword>
<proteinExistence type="predicted"/>
<dbReference type="SUPFAM" id="SSF54826">
    <property type="entry name" value="Enolase N-terminal domain-like"/>
    <property type="match status" value="1"/>
</dbReference>
<accession>A0A2A7N6P9</accession>
<evidence type="ECO:0000256" key="1">
    <source>
        <dbReference type="ARBA" id="ARBA00001946"/>
    </source>
</evidence>
<evidence type="ECO:0000259" key="4">
    <source>
        <dbReference type="SMART" id="SM00922"/>
    </source>
</evidence>